<evidence type="ECO:0000313" key="2">
    <source>
        <dbReference type="EMBL" id="GBN13798.1"/>
    </source>
</evidence>
<name>A0A4Y2LGG9_ARAVE</name>
<feature type="region of interest" description="Disordered" evidence="1">
    <location>
        <begin position="26"/>
        <end position="77"/>
    </location>
</feature>
<protein>
    <submittedName>
        <fullName evidence="2">Uncharacterized protein</fullName>
    </submittedName>
</protein>
<keyword evidence="3" id="KW-1185">Reference proteome</keyword>
<evidence type="ECO:0000313" key="3">
    <source>
        <dbReference type="Proteomes" id="UP000499080"/>
    </source>
</evidence>
<sequence length="77" mass="8606">MPGRPVNGLQTWQTAIPKRWKCSSNNVTALPPGKKPWTGLQQVDETKKGDSNNVTALPPGEKTLDWVPASRRVEKRR</sequence>
<proteinExistence type="predicted"/>
<dbReference type="Proteomes" id="UP000499080">
    <property type="component" value="Unassembled WGS sequence"/>
</dbReference>
<dbReference type="EMBL" id="BGPR01005829">
    <property type="protein sequence ID" value="GBN13798.1"/>
    <property type="molecule type" value="Genomic_DNA"/>
</dbReference>
<organism evidence="2 3">
    <name type="scientific">Araneus ventricosus</name>
    <name type="common">Orbweaver spider</name>
    <name type="synonym">Epeira ventricosa</name>
    <dbReference type="NCBI Taxonomy" id="182803"/>
    <lineage>
        <taxon>Eukaryota</taxon>
        <taxon>Metazoa</taxon>
        <taxon>Ecdysozoa</taxon>
        <taxon>Arthropoda</taxon>
        <taxon>Chelicerata</taxon>
        <taxon>Arachnida</taxon>
        <taxon>Araneae</taxon>
        <taxon>Araneomorphae</taxon>
        <taxon>Entelegynae</taxon>
        <taxon>Araneoidea</taxon>
        <taxon>Araneidae</taxon>
        <taxon>Araneus</taxon>
    </lineage>
</organism>
<gene>
    <name evidence="2" type="ORF">AVEN_232006_1</name>
</gene>
<dbReference type="AlphaFoldDB" id="A0A4Y2LGG9"/>
<comment type="caution">
    <text evidence="2">The sequence shown here is derived from an EMBL/GenBank/DDBJ whole genome shotgun (WGS) entry which is preliminary data.</text>
</comment>
<reference evidence="2 3" key="1">
    <citation type="journal article" date="2019" name="Sci. Rep.">
        <title>Orb-weaving spider Araneus ventricosus genome elucidates the spidroin gene catalogue.</title>
        <authorList>
            <person name="Kono N."/>
            <person name="Nakamura H."/>
            <person name="Ohtoshi R."/>
            <person name="Moran D.A.P."/>
            <person name="Shinohara A."/>
            <person name="Yoshida Y."/>
            <person name="Fujiwara M."/>
            <person name="Mori M."/>
            <person name="Tomita M."/>
            <person name="Arakawa K."/>
        </authorList>
    </citation>
    <scope>NUCLEOTIDE SEQUENCE [LARGE SCALE GENOMIC DNA]</scope>
</reference>
<accession>A0A4Y2LGG9</accession>
<evidence type="ECO:0000256" key="1">
    <source>
        <dbReference type="SAM" id="MobiDB-lite"/>
    </source>
</evidence>